<evidence type="ECO:0000256" key="4">
    <source>
        <dbReference type="ARBA" id="ARBA00022989"/>
    </source>
</evidence>
<comment type="subcellular location">
    <subcellularLocation>
        <location evidence="1">Endomembrane system</location>
    </subcellularLocation>
</comment>
<keyword evidence="8" id="KW-1185">Reference proteome</keyword>
<dbReference type="InterPro" id="IPR007383">
    <property type="entry name" value="DUF445"/>
</dbReference>
<gene>
    <name evidence="7" type="ORF">Rain11_1877</name>
</gene>
<dbReference type="RefSeq" id="WP_101359148.1">
    <property type="nucleotide sequence ID" value="NZ_NKXO01000029.1"/>
</dbReference>
<accession>A0A2N3IC46</accession>
<sequence>MLGEIFSKIASGAVVGYTTNDLAVKMLFRKKFGLGGIVLKTHQQFVENISKLVEREIINHHTLAKEFDSPAFKNAIEQSVQDFYTEHLSQILQNTHFADIPLAENSWDNLSEVLCQILQIQLQSHLQHFWQFIEIKDLLSVQQIEHISQYISEKIAELPSEIDLESSLQRLIQGVSENSLQDIFGEIFVQRLSENVQKIIASYYDFLLQTPSEVLIPFSQAFLRNIEIERFVKLFSQSLTQKEIDQLISVEQFHLIVAEVLKQIHQLLNSHKGKLITQTLAKFVIETLRNEHTTIFELLNPSLEQEFESFLRRHLPRILRRFIAYIQAQKSKIDSLIDQTFRDNTQFALQEWLLDIFIGSVSEQAQVVRRIIEFIENYDTGELAQMVTEYLISYLKGNTISEIIKKIDNQKAIDFLTESLLKNFNEILSQIQPIHFDRYLQRKIADFISSAQVEVFLQKQIQKIRESAWLHNLLRELRFEKILIAKIQEKQENFTKTALKSIFSETKFNELAHWLSQKAQKKLQEKEVKQKIQDFLKIQISKNLEKVQLQNFFSEAENQELADKFTKQLRKVLKDYWQNIHQENLKKYLPFLNADVTLHQKTADYLQKTLLLELESLLKGRIEALVKQNLAPLPPERIRDMVENFMGREVAPINVLGAILGAGVGGILAALPTLSNPYWANTLNGLVYGITGYGTNWLALRMIFRPYEAKRIAGLKLPFTPGIITKNKSRFAQNMGKFVQQSLLNRESIVNNFHGSRKVLRDSLLRMIAQDDYALLQRTLTQNEKAISEYLQAKANYFLDNQQESIWKSIEKQLQKLLKNNLSNLDTSTLKNAVKTQINSQKMLLQNENVLTEILGLGKKAPKHLADLLPEGTWETTEKLLDTFLKENISRFVKQENTHLWLPPLQNYLWQEYQKIIIRKISEILHKNQIEELKTQFADFLRKQMRSEKTQEKVFEGVSKRLYSEIHPERKISELLGGRIIDFLRENAISLVKNLIQKGLDWLNEHKRELANEVYERAYEENRAAFIYKTVIRETVLELCEYGIPRFFRQQMPEIELTLEQEIDKIGQIQLSELNIRANDEALRRWISNFLNNQDLQHTTGKIAEIFLEYSLLETPLLDFVKNEDILGLKNLSSKFAPEIALLQSHLEYLLNEKPIFTQHTAHFITQNMRAFAENYAQHWISEDSTLIARKIAEYILQSKVFEEEKNKWIDEAFRLFKAESLENYLQTETLLSDLHQAFVKIIQKPEVRIFLQERISAITHELLPKILPNISPSTKEYLAFQILEAVFEALDDNLPQILLSIDLHRVVVEEIEAMHPKEVEALFYSFASIYFRELINYGFGFGVVFGLAMDGFLQGIAMFF</sequence>
<organism evidence="7 8">
    <name type="scientific">Raineya orbicola</name>
    <dbReference type="NCBI Taxonomy" id="2016530"/>
    <lineage>
        <taxon>Bacteria</taxon>
        <taxon>Pseudomonadati</taxon>
        <taxon>Bacteroidota</taxon>
        <taxon>Cytophagia</taxon>
        <taxon>Cytophagales</taxon>
        <taxon>Raineyaceae</taxon>
        <taxon>Raineya</taxon>
    </lineage>
</organism>
<dbReference type="EMBL" id="NKXO01000029">
    <property type="protein sequence ID" value="PKQ67859.1"/>
    <property type="molecule type" value="Genomic_DNA"/>
</dbReference>
<evidence type="ECO:0000256" key="3">
    <source>
        <dbReference type="ARBA" id="ARBA00022692"/>
    </source>
</evidence>
<dbReference type="Pfam" id="PF04286">
    <property type="entry name" value="DUF445"/>
    <property type="match status" value="2"/>
</dbReference>
<proteinExistence type="inferred from homology"/>
<dbReference type="PANTHER" id="PTHR35791:SF1">
    <property type="entry name" value="UPF0754 MEMBRANE PROTEIN YHEB"/>
    <property type="match status" value="1"/>
</dbReference>
<evidence type="ECO:0000256" key="5">
    <source>
        <dbReference type="ARBA" id="ARBA00023136"/>
    </source>
</evidence>
<keyword evidence="3 6" id="KW-0812">Transmembrane</keyword>
<feature type="transmembrane region" description="Helical" evidence="6">
    <location>
        <begin position="1335"/>
        <end position="1358"/>
    </location>
</feature>
<keyword evidence="4 6" id="KW-1133">Transmembrane helix</keyword>
<feature type="transmembrane region" description="Helical" evidence="6">
    <location>
        <begin position="686"/>
        <end position="704"/>
    </location>
</feature>
<comment type="similarity">
    <text evidence="2">Belongs to the UPF0754 family.</text>
</comment>
<name>A0A2N3IC46_9BACT</name>
<protein>
    <recommendedName>
        <fullName evidence="9">DUF445 family protein</fullName>
    </recommendedName>
</protein>
<dbReference type="GO" id="GO:0012505">
    <property type="term" value="C:endomembrane system"/>
    <property type="evidence" value="ECO:0007669"/>
    <property type="project" value="UniProtKB-SubCell"/>
</dbReference>
<comment type="caution">
    <text evidence="7">The sequence shown here is derived from an EMBL/GenBank/DDBJ whole genome shotgun (WGS) entry which is preliminary data.</text>
</comment>
<dbReference type="OrthoDB" id="9787430at2"/>
<dbReference type="Proteomes" id="UP000233387">
    <property type="component" value="Unassembled WGS sequence"/>
</dbReference>
<keyword evidence="5 6" id="KW-0472">Membrane</keyword>
<reference evidence="7 8" key="1">
    <citation type="submission" date="2017-06" db="EMBL/GenBank/DDBJ databases">
        <title>Raineya orbicola gen. nov., sp. nov. a slightly thermophilic bacterium of the phylum Bacteroidetes and the description of Raineyaceae fam. nov.</title>
        <authorList>
            <person name="Albuquerque L."/>
            <person name="Polonia A.R.M."/>
            <person name="Barroso C."/>
            <person name="Froufe H.J.C."/>
            <person name="Lage O."/>
            <person name="Lobo-Da-Cunha A."/>
            <person name="Egas C."/>
            <person name="Da Costa M.S."/>
        </authorList>
    </citation>
    <scope>NUCLEOTIDE SEQUENCE [LARGE SCALE GENOMIC DNA]</scope>
    <source>
        <strain evidence="7 8">SPSPC-11</strain>
    </source>
</reference>
<evidence type="ECO:0000256" key="1">
    <source>
        <dbReference type="ARBA" id="ARBA00004308"/>
    </source>
</evidence>
<feature type="transmembrane region" description="Helical" evidence="6">
    <location>
        <begin position="653"/>
        <end position="674"/>
    </location>
</feature>
<evidence type="ECO:0000256" key="2">
    <source>
        <dbReference type="ARBA" id="ARBA00008053"/>
    </source>
</evidence>
<evidence type="ECO:0000256" key="6">
    <source>
        <dbReference type="SAM" id="Phobius"/>
    </source>
</evidence>
<evidence type="ECO:0008006" key="9">
    <source>
        <dbReference type="Google" id="ProtNLM"/>
    </source>
</evidence>
<evidence type="ECO:0000313" key="7">
    <source>
        <dbReference type="EMBL" id="PKQ67859.1"/>
    </source>
</evidence>
<evidence type="ECO:0000313" key="8">
    <source>
        <dbReference type="Proteomes" id="UP000233387"/>
    </source>
</evidence>
<dbReference type="PANTHER" id="PTHR35791">
    <property type="entry name" value="UPF0754 MEMBRANE PROTEIN YHEB"/>
    <property type="match status" value="1"/>
</dbReference>